<organism evidence="1 2">
    <name type="scientific">Trifolium pratense</name>
    <name type="common">Red clover</name>
    <dbReference type="NCBI Taxonomy" id="57577"/>
    <lineage>
        <taxon>Eukaryota</taxon>
        <taxon>Viridiplantae</taxon>
        <taxon>Streptophyta</taxon>
        <taxon>Embryophyta</taxon>
        <taxon>Tracheophyta</taxon>
        <taxon>Spermatophyta</taxon>
        <taxon>Magnoliopsida</taxon>
        <taxon>eudicotyledons</taxon>
        <taxon>Gunneridae</taxon>
        <taxon>Pentapetalae</taxon>
        <taxon>rosids</taxon>
        <taxon>fabids</taxon>
        <taxon>Fabales</taxon>
        <taxon>Fabaceae</taxon>
        <taxon>Papilionoideae</taxon>
        <taxon>50 kb inversion clade</taxon>
        <taxon>NPAAA clade</taxon>
        <taxon>Hologalegina</taxon>
        <taxon>IRL clade</taxon>
        <taxon>Trifolieae</taxon>
        <taxon>Trifolium</taxon>
    </lineage>
</organism>
<name>A0ACB0MB67_TRIPR</name>
<dbReference type="EMBL" id="CASHSV030000823">
    <property type="protein sequence ID" value="CAJ2679159.1"/>
    <property type="molecule type" value="Genomic_DNA"/>
</dbReference>
<gene>
    <name evidence="1" type="ORF">MILVUS5_LOCUS41314</name>
</gene>
<dbReference type="Proteomes" id="UP001177021">
    <property type="component" value="Unassembled WGS sequence"/>
</dbReference>
<keyword evidence="2" id="KW-1185">Reference proteome</keyword>
<accession>A0ACB0MB67</accession>
<protein>
    <submittedName>
        <fullName evidence="1">Uncharacterized protein</fullName>
    </submittedName>
</protein>
<comment type="caution">
    <text evidence="1">The sequence shown here is derived from an EMBL/GenBank/DDBJ whole genome shotgun (WGS) entry which is preliminary data.</text>
</comment>
<sequence>MAYVKLAIFAVFLLTAFLIFPMKSAKASCPDVGRRCSVFQSPPCGNGDCYCRPLALGLYVGFCASL</sequence>
<evidence type="ECO:0000313" key="1">
    <source>
        <dbReference type="EMBL" id="CAJ2679159.1"/>
    </source>
</evidence>
<reference evidence="1" key="1">
    <citation type="submission" date="2023-10" db="EMBL/GenBank/DDBJ databases">
        <authorList>
            <person name="Rodriguez Cubillos JULIANA M."/>
            <person name="De Vega J."/>
        </authorList>
    </citation>
    <scope>NUCLEOTIDE SEQUENCE</scope>
</reference>
<evidence type="ECO:0000313" key="2">
    <source>
        <dbReference type="Proteomes" id="UP001177021"/>
    </source>
</evidence>
<proteinExistence type="predicted"/>